<dbReference type="PANTHER" id="PTHR11036">
    <property type="entry name" value="SEMAPHORIN"/>
    <property type="match status" value="1"/>
</dbReference>
<keyword evidence="7" id="KW-1133">Transmembrane helix</keyword>
<evidence type="ECO:0000259" key="13">
    <source>
        <dbReference type="PROSITE" id="PS51004"/>
    </source>
</evidence>
<evidence type="ECO:0000256" key="7">
    <source>
        <dbReference type="ARBA" id="ARBA00022989"/>
    </source>
</evidence>
<keyword evidence="15" id="KW-1185">Reference proteome</keyword>
<organism evidence="16">
    <name type="scientific">Anisakis simplex</name>
    <name type="common">Herring worm</name>
    <dbReference type="NCBI Taxonomy" id="6269"/>
    <lineage>
        <taxon>Eukaryota</taxon>
        <taxon>Metazoa</taxon>
        <taxon>Ecdysozoa</taxon>
        <taxon>Nematoda</taxon>
        <taxon>Chromadorea</taxon>
        <taxon>Rhabditida</taxon>
        <taxon>Spirurina</taxon>
        <taxon>Ascaridomorpha</taxon>
        <taxon>Ascaridoidea</taxon>
        <taxon>Anisakidae</taxon>
        <taxon>Anisakis</taxon>
        <taxon>Anisakis simplex complex</taxon>
    </lineage>
</organism>
<dbReference type="Pfam" id="PF01403">
    <property type="entry name" value="Sema"/>
    <property type="match status" value="1"/>
</dbReference>
<dbReference type="SMART" id="SM00423">
    <property type="entry name" value="PSI"/>
    <property type="match status" value="1"/>
</dbReference>
<name>A0A158PNA8_ANISI</name>
<dbReference type="SUPFAM" id="SSF101912">
    <property type="entry name" value="Sema domain"/>
    <property type="match status" value="1"/>
</dbReference>
<proteinExistence type="inferred from homology"/>
<dbReference type="SUPFAM" id="SSF103575">
    <property type="entry name" value="Plexin repeat"/>
    <property type="match status" value="1"/>
</dbReference>
<evidence type="ECO:0000256" key="10">
    <source>
        <dbReference type="ARBA" id="ARBA00023180"/>
    </source>
</evidence>
<evidence type="ECO:0000313" key="14">
    <source>
        <dbReference type="EMBL" id="VDK44044.1"/>
    </source>
</evidence>
<reference evidence="14 15" key="2">
    <citation type="submission" date="2018-11" db="EMBL/GenBank/DDBJ databases">
        <authorList>
            <consortium name="Pathogen Informatics"/>
        </authorList>
    </citation>
    <scope>NUCLEOTIDE SEQUENCE [LARGE SCALE GENOMIC DNA]</scope>
</reference>
<evidence type="ECO:0000256" key="8">
    <source>
        <dbReference type="ARBA" id="ARBA00023136"/>
    </source>
</evidence>
<dbReference type="InterPro" id="IPR015943">
    <property type="entry name" value="WD40/YVTN_repeat-like_dom_sf"/>
</dbReference>
<dbReference type="InterPro" id="IPR027231">
    <property type="entry name" value="Semaphorin"/>
</dbReference>
<keyword evidence="4" id="KW-0812">Transmembrane</keyword>
<dbReference type="AlphaFoldDB" id="A0A158PNA8"/>
<dbReference type="PANTHER" id="PTHR11036:SF127">
    <property type="entry name" value="SEMAPHORIN-1A"/>
    <property type="match status" value="1"/>
</dbReference>
<dbReference type="InterPro" id="IPR001627">
    <property type="entry name" value="Semap_dom"/>
</dbReference>
<evidence type="ECO:0000256" key="12">
    <source>
        <dbReference type="PROSITE-ProRule" id="PRU00352"/>
    </source>
</evidence>
<dbReference type="Proteomes" id="UP000267096">
    <property type="component" value="Unassembled WGS sequence"/>
</dbReference>
<dbReference type="GO" id="GO:0005886">
    <property type="term" value="C:plasma membrane"/>
    <property type="evidence" value="ECO:0007669"/>
    <property type="project" value="TreeGrafter"/>
</dbReference>
<comment type="similarity">
    <text evidence="2">Belongs to the semaphorin family.</text>
</comment>
<dbReference type="OrthoDB" id="9988752at2759"/>
<reference evidence="16" key="1">
    <citation type="submission" date="2016-04" db="UniProtKB">
        <authorList>
            <consortium name="WormBaseParasite"/>
        </authorList>
    </citation>
    <scope>IDENTIFICATION</scope>
</reference>
<dbReference type="InterPro" id="IPR036352">
    <property type="entry name" value="Semap_dom_sf"/>
</dbReference>
<evidence type="ECO:0000313" key="16">
    <source>
        <dbReference type="WBParaSite" id="ASIM_0001140601-mRNA-1"/>
    </source>
</evidence>
<dbReference type="GO" id="GO:0030335">
    <property type="term" value="P:positive regulation of cell migration"/>
    <property type="evidence" value="ECO:0007669"/>
    <property type="project" value="TreeGrafter"/>
</dbReference>
<evidence type="ECO:0000256" key="5">
    <source>
        <dbReference type="ARBA" id="ARBA00022782"/>
    </source>
</evidence>
<evidence type="ECO:0000256" key="3">
    <source>
        <dbReference type="ARBA" id="ARBA00022473"/>
    </source>
</evidence>
<keyword evidence="6" id="KW-0524">Neurogenesis</keyword>
<keyword evidence="10" id="KW-0325">Glycoprotein</keyword>
<dbReference type="WBParaSite" id="ASIM_0001140601-mRNA-1">
    <property type="protein sequence ID" value="ASIM_0001140601-mRNA-1"/>
    <property type="gene ID" value="ASIM_0001140601"/>
</dbReference>
<dbReference type="EMBL" id="UYRR01031030">
    <property type="protein sequence ID" value="VDK44044.1"/>
    <property type="molecule type" value="Genomic_DNA"/>
</dbReference>
<evidence type="ECO:0000256" key="9">
    <source>
        <dbReference type="ARBA" id="ARBA00023157"/>
    </source>
</evidence>
<dbReference type="GO" id="GO:0007411">
    <property type="term" value="P:axon guidance"/>
    <property type="evidence" value="ECO:0007669"/>
    <property type="project" value="TreeGrafter"/>
</dbReference>
<dbReference type="PROSITE" id="PS51004">
    <property type="entry name" value="SEMA"/>
    <property type="match status" value="1"/>
</dbReference>
<keyword evidence="3" id="KW-0217">Developmental protein</keyword>
<dbReference type="GO" id="GO:0045499">
    <property type="term" value="F:chemorepellent activity"/>
    <property type="evidence" value="ECO:0007669"/>
    <property type="project" value="TreeGrafter"/>
</dbReference>
<dbReference type="Gene3D" id="2.130.10.10">
    <property type="entry name" value="YVTN repeat-like/Quinoprotein amine dehydrogenase"/>
    <property type="match status" value="1"/>
</dbReference>
<dbReference type="GO" id="GO:0071526">
    <property type="term" value="P:semaphorin-plexin signaling pathway"/>
    <property type="evidence" value="ECO:0007669"/>
    <property type="project" value="TreeGrafter"/>
</dbReference>
<dbReference type="GO" id="GO:0030215">
    <property type="term" value="F:semaphorin receptor binding"/>
    <property type="evidence" value="ECO:0007669"/>
    <property type="project" value="InterPro"/>
</dbReference>
<dbReference type="InterPro" id="IPR016201">
    <property type="entry name" value="PSI"/>
</dbReference>
<keyword evidence="5" id="KW-0221">Differentiation</keyword>
<evidence type="ECO:0000313" key="15">
    <source>
        <dbReference type="Proteomes" id="UP000267096"/>
    </source>
</evidence>
<dbReference type="Gene3D" id="3.30.1680.10">
    <property type="entry name" value="ligand-binding face of the semaphorins, domain 2"/>
    <property type="match status" value="1"/>
</dbReference>
<feature type="domain" description="Sema" evidence="13">
    <location>
        <begin position="21"/>
        <end position="486"/>
    </location>
</feature>
<evidence type="ECO:0000256" key="11">
    <source>
        <dbReference type="ARBA" id="ARBA00074143"/>
    </source>
</evidence>
<comment type="caution">
    <text evidence="12">Lacks conserved residue(s) required for the propagation of feature annotation.</text>
</comment>
<keyword evidence="8" id="KW-0472">Membrane</keyword>
<dbReference type="FunFam" id="3.30.1680.10:FF:000016">
    <property type="entry name" value="Putative Semaphorin-6B"/>
    <property type="match status" value="1"/>
</dbReference>
<accession>A0A158PNA8</accession>
<gene>
    <name evidence="14" type="ORF">ASIM_LOCUS10964</name>
</gene>
<dbReference type="SMART" id="SM00630">
    <property type="entry name" value="Sema"/>
    <property type="match status" value="1"/>
</dbReference>
<sequence>MILFDTSFLSGNVQSGRRFGGGPLTSSEGGNTERESDHFKLLASDRNSLMVGARDAVYNLSMASMEVQHTIVIAVIFDLQTIEWAPNGQTVEDCLMKGKSRVECHNYIRVMVRQTNGRCLICGTYAFSPKCREYVYSGDENSLQQRRQFDGQAISPYDPKDNSTAVFIAETNEIYTGTVSDFAGNDPLIYRKRLSDDDGLRTQRDDLKVLDSPNFVASFAYGEHVYFWYREWAAEATDGDRQVYARVARVCKGDKGGARPAHERWTSFVKARLNCSYPANTPFYFNELQAVSKPVPSNDDGSVLVYAVFTTPDSSVRMSAVCAFRMDAIKRLFDYGHFKVQQTAQSLWMPYRSHQMISVPRPGSCVADSTKLPESTVSFITRNPLMHEAIPAIRPRPILVQGPEKAELTQIAVAPQIRSVRGVHHNALYLGTSNGRVLKVIDVVDEDTCVIESVHVFRRNVPIVNLMATADQLIVVSADEIAAIPLHHCGKQRTCSGCVHLQDAHCAWDLDSARCVGRDDGSWTGGNFVQNVHIGRSEQCPEGAVDPDYYAVDGTLIIR</sequence>
<evidence type="ECO:0000256" key="4">
    <source>
        <dbReference type="ARBA" id="ARBA00022692"/>
    </source>
</evidence>
<evidence type="ECO:0000256" key="2">
    <source>
        <dbReference type="ARBA" id="ARBA00009492"/>
    </source>
</evidence>
<comment type="subcellular location">
    <subcellularLocation>
        <location evidence="1">Membrane</location>
    </subcellularLocation>
</comment>
<protein>
    <recommendedName>
        <fullName evidence="11">Semaphorin-1A</fullName>
    </recommendedName>
</protein>
<evidence type="ECO:0000256" key="1">
    <source>
        <dbReference type="ARBA" id="ARBA00004370"/>
    </source>
</evidence>
<keyword evidence="9" id="KW-1015">Disulfide bond</keyword>
<evidence type="ECO:0000256" key="6">
    <source>
        <dbReference type="ARBA" id="ARBA00022902"/>
    </source>
</evidence>